<dbReference type="Pfam" id="PF16537">
    <property type="entry name" value="T2SSB"/>
    <property type="match status" value="1"/>
</dbReference>
<evidence type="ECO:0000256" key="2">
    <source>
        <dbReference type="SAM" id="Phobius"/>
    </source>
</evidence>
<feature type="domain" description="Type II secretion system protein GspB C-terminal" evidence="3">
    <location>
        <begin position="328"/>
        <end position="386"/>
    </location>
</feature>
<evidence type="ECO:0000313" key="4">
    <source>
        <dbReference type="EMBL" id="MCQ4167520.1"/>
    </source>
</evidence>
<accession>A0ABT1QZ01</accession>
<sequence length="390" mass="39543">MSLIHEALKKAEQQRRLGEPPNLGTPFAATRRRRTLLPYLAVAIAAALGAGWWLSRDRAPEAPAQAAAPASQTAGKARTADAPANVPASGAAAAAAANSQAASSAAERRPVMGANATANTNVVTSLAPPPRLNHQAPAPSNPPTVKEVAERESEPHPPGANPLAPGEAAPLALGTPPPETPLNDPAGVAAKMAVKEKQLAATPAAATAAGQPATRQPPSFPSAAPPEDQSAPPPVAAVSKSTPAAPPSLPPPPAQPVAAAQKPQPAAATAPPTPPPAQPVAAAAQKPQPAAVPPPPTPPPPQPVAAAAPPLEQLPAYWQLPYNVRKELPALKLSMHVYSATPAQRFVVLNGNRQVEGDELGGEVRVTEIRSDGVVLSFQGQRFLVPRGGS</sequence>
<feature type="compositionally biased region" description="Low complexity" evidence="1">
    <location>
        <begin position="199"/>
        <end position="217"/>
    </location>
</feature>
<feature type="region of interest" description="Disordered" evidence="1">
    <location>
        <begin position="124"/>
        <end position="308"/>
    </location>
</feature>
<feature type="compositionally biased region" description="Low complexity" evidence="1">
    <location>
        <begin position="256"/>
        <end position="270"/>
    </location>
</feature>
<protein>
    <submittedName>
        <fullName evidence="4">General secretion pathway protein GspB</fullName>
    </submittedName>
</protein>
<feature type="transmembrane region" description="Helical" evidence="2">
    <location>
        <begin position="36"/>
        <end position="54"/>
    </location>
</feature>
<dbReference type="EMBL" id="JANFQO010000033">
    <property type="protein sequence ID" value="MCQ4167520.1"/>
    <property type="molecule type" value="Genomic_DNA"/>
</dbReference>
<reference evidence="4" key="1">
    <citation type="submission" date="2022-07" db="EMBL/GenBank/DDBJ databases">
        <title>Tahibacter sp., a new gammaproteobacterium isolated from the silt sample collected at pig farm.</title>
        <authorList>
            <person name="Chen H."/>
        </authorList>
    </citation>
    <scope>NUCLEOTIDE SEQUENCE</scope>
    <source>
        <strain evidence="4">P2K</strain>
    </source>
</reference>
<dbReference type="InterPro" id="IPR032389">
    <property type="entry name" value="GspB_C"/>
</dbReference>
<feature type="compositionally biased region" description="Low complexity" evidence="1">
    <location>
        <begin position="161"/>
        <end position="174"/>
    </location>
</feature>
<keyword evidence="2" id="KW-0472">Membrane</keyword>
<organism evidence="4 5">
    <name type="scientific">Tahibacter harae</name>
    <dbReference type="NCBI Taxonomy" id="2963937"/>
    <lineage>
        <taxon>Bacteria</taxon>
        <taxon>Pseudomonadati</taxon>
        <taxon>Pseudomonadota</taxon>
        <taxon>Gammaproteobacteria</taxon>
        <taxon>Lysobacterales</taxon>
        <taxon>Rhodanobacteraceae</taxon>
        <taxon>Tahibacter</taxon>
    </lineage>
</organism>
<name>A0ABT1QZ01_9GAMM</name>
<gene>
    <name evidence="4" type="ORF">NM961_22635</name>
</gene>
<feature type="region of interest" description="Disordered" evidence="1">
    <location>
        <begin position="63"/>
        <end position="83"/>
    </location>
</feature>
<feature type="compositionally biased region" description="Low complexity" evidence="1">
    <location>
        <begin position="279"/>
        <end position="289"/>
    </location>
</feature>
<evidence type="ECO:0000259" key="3">
    <source>
        <dbReference type="Pfam" id="PF16537"/>
    </source>
</evidence>
<dbReference type="Proteomes" id="UP001165498">
    <property type="component" value="Unassembled WGS sequence"/>
</dbReference>
<feature type="compositionally biased region" description="Pro residues" evidence="1">
    <location>
        <begin position="290"/>
        <end position="303"/>
    </location>
</feature>
<proteinExistence type="predicted"/>
<feature type="compositionally biased region" description="Pro residues" evidence="1">
    <location>
        <begin position="244"/>
        <end position="255"/>
    </location>
</feature>
<keyword evidence="2" id="KW-0812">Transmembrane</keyword>
<evidence type="ECO:0000313" key="5">
    <source>
        <dbReference type="Proteomes" id="UP001165498"/>
    </source>
</evidence>
<keyword evidence="5" id="KW-1185">Reference proteome</keyword>
<dbReference type="RefSeq" id="WP_255916706.1">
    <property type="nucleotide sequence ID" value="NZ_JANFQO010000033.1"/>
</dbReference>
<keyword evidence="2" id="KW-1133">Transmembrane helix</keyword>
<evidence type="ECO:0000256" key="1">
    <source>
        <dbReference type="SAM" id="MobiDB-lite"/>
    </source>
</evidence>
<comment type="caution">
    <text evidence="4">The sequence shown here is derived from an EMBL/GenBank/DDBJ whole genome shotgun (WGS) entry which is preliminary data.</text>
</comment>